<evidence type="ECO:0000313" key="2">
    <source>
        <dbReference type="EMBL" id="PAJ68928.1"/>
    </source>
</evidence>
<dbReference type="EMBL" id="NQMQ01000020">
    <property type="protein sequence ID" value="PAJ68928.1"/>
    <property type="molecule type" value="Genomic_DNA"/>
</dbReference>
<comment type="caution">
    <text evidence="2">The sequence shown here is derived from an EMBL/GenBank/DDBJ whole genome shotgun (WGS) entry which is preliminary data.</text>
</comment>
<evidence type="ECO:0008006" key="4">
    <source>
        <dbReference type="Google" id="ProtNLM"/>
    </source>
</evidence>
<dbReference type="Proteomes" id="UP000215771">
    <property type="component" value="Unassembled WGS sequence"/>
</dbReference>
<dbReference type="RefSeq" id="WP_095278632.1">
    <property type="nucleotide sequence ID" value="NZ_CP047655.1"/>
</dbReference>
<dbReference type="Gene3D" id="2.40.10.10">
    <property type="entry name" value="Trypsin-like serine proteases"/>
    <property type="match status" value="2"/>
</dbReference>
<evidence type="ECO:0000256" key="1">
    <source>
        <dbReference type="SAM" id="SignalP"/>
    </source>
</evidence>
<feature type="chain" id="PRO_5012695775" description="Peptidase S1 domain-containing protein" evidence="1">
    <location>
        <begin position="30"/>
        <end position="252"/>
    </location>
</feature>
<gene>
    <name evidence="2" type="ORF">CIG21_09670</name>
</gene>
<dbReference type="SUPFAM" id="SSF50494">
    <property type="entry name" value="Trypsin-like serine proteases"/>
    <property type="match status" value="1"/>
</dbReference>
<evidence type="ECO:0000313" key="3">
    <source>
        <dbReference type="Proteomes" id="UP000215771"/>
    </source>
</evidence>
<organism evidence="2 3">
    <name type="scientific">Corynebacterium hadale</name>
    <dbReference type="NCBI Taxonomy" id="2026255"/>
    <lineage>
        <taxon>Bacteria</taxon>
        <taxon>Bacillati</taxon>
        <taxon>Actinomycetota</taxon>
        <taxon>Actinomycetes</taxon>
        <taxon>Mycobacteriales</taxon>
        <taxon>Corynebacteriaceae</taxon>
        <taxon>Corynebacterium</taxon>
    </lineage>
</organism>
<name>A0A269PBF6_9CORY</name>
<keyword evidence="1" id="KW-0732">Signal</keyword>
<dbReference type="InterPro" id="IPR009003">
    <property type="entry name" value="Peptidase_S1_PA"/>
</dbReference>
<accession>A0A269PBF6</accession>
<protein>
    <recommendedName>
        <fullName evidence="4">Peptidase S1 domain-containing protein</fullName>
    </recommendedName>
</protein>
<dbReference type="InterPro" id="IPR043504">
    <property type="entry name" value="Peptidase_S1_PA_chymotrypsin"/>
</dbReference>
<reference evidence="2 3" key="1">
    <citation type="submission" date="2017-08" db="EMBL/GenBank/DDBJ databases">
        <authorList>
            <person name="de Groot N.N."/>
        </authorList>
    </citation>
    <scope>NUCLEOTIDE SEQUENCE [LARGE SCALE GENOMIC DNA]</scope>
    <source>
        <strain evidence="2 3">NBT06-6</strain>
    </source>
</reference>
<proteinExistence type="predicted"/>
<sequence length="252" mass="25630">MKKKIASLVAAGLALVGAGTGATTTTANAAALPPNSTMGSSAASGALGFNAPAGTVVNQGDLISVFHGMWLDDCTLGYVDRGAGVGYTAGHCGFAGEPVLNANNQVIGYYENSHHLLPALDIPLSYLAQFFPAALQFASKGPLADVARIRFIPGVVPGANSFTGDRVAPIWEVQPGDQVCAVGAKSQQVFCGSVDKVNGDTTYAFHRGLRPGDSGGPAWIPGKGFIGVNSSLSENVAGTKGQRTAFAHPSAL</sequence>
<dbReference type="AlphaFoldDB" id="A0A269PBF6"/>
<feature type="signal peptide" evidence="1">
    <location>
        <begin position="1"/>
        <end position="29"/>
    </location>
</feature>